<feature type="transmembrane region" description="Helical" evidence="8">
    <location>
        <begin position="250"/>
        <end position="272"/>
    </location>
</feature>
<dbReference type="EMBL" id="JBHUOQ010000003">
    <property type="protein sequence ID" value="MFD2830629.1"/>
    <property type="molecule type" value="Genomic_DNA"/>
</dbReference>
<reference evidence="10" key="1">
    <citation type="journal article" date="2019" name="Int. J. Syst. Evol. Microbiol.">
        <title>The Global Catalogue of Microorganisms (GCM) 10K type strain sequencing project: providing services to taxonomists for standard genome sequencing and annotation.</title>
        <authorList>
            <consortium name="The Broad Institute Genomics Platform"/>
            <consortium name="The Broad Institute Genome Sequencing Center for Infectious Disease"/>
            <person name="Wu L."/>
            <person name="Ma J."/>
        </authorList>
    </citation>
    <scope>NUCLEOTIDE SEQUENCE [LARGE SCALE GENOMIC DNA]</scope>
    <source>
        <strain evidence="10">KCTC 33575</strain>
    </source>
</reference>
<feature type="transmembrane region" description="Helical" evidence="8">
    <location>
        <begin position="224"/>
        <end position="244"/>
    </location>
</feature>
<evidence type="ECO:0000256" key="2">
    <source>
        <dbReference type="ARBA" id="ARBA00010145"/>
    </source>
</evidence>
<organism evidence="9 10">
    <name type="scientific">Corticicoccus populi</name>
    <dbReference type="NCBI Taxonomy" id="1812821"/>
    <lineage>
        <taxon>Bacteria</taxon>
        <taxon>Bacillati</taxon>
        <taxon>Bacillota</taxon>
        <taxon>Bacilli</taxon>
        <taxon>Bacillales</taxon>
        <taxon>Staphylococcaceae</taxon>
        <taxon>Corticicoccus</taxon>
    </lineage>
</organism>
<evidence type="ECO:0000256" key="6">
    <source>
        <dbReference type="ARBA" id="ARBA00022989"/>
    </source>
</evidence>
<gene>
    <name evidence="9" type="ORF">ACFSX4_09155</name>
</gene>
<feature type="transmembrane region" description="Helical" evidence="8">
    <location>
        <begin position="167"/>
        <end position="188"/>
    </location>
</feature>
<dbReference type="Proteomes" id="UP001597519">
    <property type="component" value="Unassembled WGS sequence"/>
</dbReference>
<feature type="transmembrane region" description="Helical" evidence="8">
    <location>
        <begin position="36"/>
        <end position="54"/>
    </location>
</feature>
<comment type="similarity">
    <text evidence="2">Belongs to the auxin efflux carrier (TC 2.A.69) family.</text>
</comment>
<dbReference type="InterPro" id="IPR038770">
    <property type="entry name" value="Na+/solute_symporter_sf"/>
</dbReference>
<dbReference type="InterPro" id="IPR004776">
    <property type="entry name" value="Mem_transp_PIN-like"/>
</dbReference>
<evidence type="ECO:0000256" key="8">
    <source>
        <dbReference type="SAM" id="Phobius"/>
    </source>
</evidence>
<evidence type="ECO:0000313" key="9">
    <source>
        <dbReference type="EMBL" id="MFD2830629.1"/>
    </source>
</evidence>
<dbReference type="PANTHER" id="PTHR36838:SF1">
    <property type="entry name" value="SLR1864 PROTEIN"/>
    <property type="match status" value="1"/>
</dbReference>
<sequence length="307" mass="34153">MGEFIYIFNNVMIPIGIIVIIGYVVQLKYKLERATLAKLMINYIMPGFVFMNLYEADIDFMLLLYVILFLILYAGITFLICTLTARWIGLNYGHSILFRNSNLFYNAGNYGVPVNDLVFRSDPFAMSIQVMMMVFQNVFAFSYGIISLSAEHTSKLRALLNYFKMPIFYGVSIGLLFNYFSIGVPVPVTSAFDYIRNAMIAVVLFTLGAQIAGIKFKKIRSSAFLATAVRLLGGPVLAFLLLSLFNVEGIVAQAIMITTSMPAAVNSSIIAEAYSDDPEYAAEIVMLGTLLSAITIPFVIYIALNVF</sequence>
<keyword evidence="7 8" id="KW-0472">Membrane</keyword>
<comment type="subcellular location">
    <subcellularLocation>
        <location evidence="1">Cell membrane</location>
        <topology evidence="1">Multi-pass membrane protein</topology>
    </subcellularLocation>
</comment>
<keyword evidence="4" id="KW-1003">Cell membrane</keyword>
<evidence type="ECO:0000256" key="1">
    <source>
        <dbReference type="ARBA" id="ARBA00004651"/>
    </source>
</evidence>
<feature type="transmembrane region" description="Helical" evidence="8">
    <location>
        <begin position="194"/>
        <end position="212"/>
    </location>
</feature>
<dbReference type="PANTHER" id="PTHR36838">
    <property type="entry name" value="AUXIN EFFLUX CARRIER FAMILY PROTEIN"/>
    <property type="match status" value="1"/>
</dbReference>
<feature type="transmembrane region" description="Helical" evidence="8">
    <location>
        <begin position="124"/>
        <end position="146"/>
    </location>
</feature>
<evidence type="ECO:0000256" key="3">
    <source>
        <dbReference type="ARBA" id="ARBA00022448"/>
    </source>
</evidence>
<evidence type="ECO:0000313" key="10">
    <source>
        <dbReference type="Proteomes" id="UP001597519"/>
    </source>
</evidence>
<proteinExistence type="inferred from homology"/>
<feature type="transmembrane region" description="Helical" evidence="8">
    <location>
        <begin position="60"/>
        <end position="84"/>
    </location>
</feature>
<feature type="transmembrane region" description="Helical" evidence="8">
    <location>
        <begin position="284"/>
        <end position="304"/>
    </location>
</feature>
<dbReference type="Gene3D" id="1.20.1530.20">
    <property type="match status" value="1"/>
</dbReference>
<dbReference type="Pfam" id="PF03547">
    <property type="entry name" value="Mem_trans"/>
    <property type="match status" value="1"/>
</dbReference>
<comment type="caution">
    <text evidence="9">The sequence shown here is derived from an EMBL/GenBank/DDBJ whole genome shotgun (WGS) entry which is preliminary data.</text>
</comment>
<evidence type="ECO:0000256" key="7">
    <source>
        <dbReference type="ARBA" id="ARBA00023136"/>
    </source>
</evidence>
<keyword evidence="10" id="KW-1185">Reference proteome</keyword>
<name>A0ABW5WWX8_9STAP</name>
<keyword evidence="5 8" id="KW-0812">Transmembrane</keyword>
<keyword evidence="3" id="KW-0813">Transport</keyword>
<keyword evidence="6 8" id="KW-1133">Transmembrane helix</keyword>
<evidence type="ECO:0000256" key="4">
    <source>
        <dbReference type="ARBA" id="ARBA00022475"/>
    </source>
</evidence>
<dbReference type="RefSeq" id="WP_377773844.1">
    <property type="nucleotide sequence ID" value="NZ_JBHUOQ010000003.1"/>
</dbReference>
<evidence type="ECO:0000256" key="5">
    <source>
        <dbReference type="ARBA" id="ARBA00022692"/>
    </source>
</evidence>
<feature type="transmembrane region" description="Helical" evidence="8">
    <location>
        <begin position="96"/>
        <end position="112"/>
    </location>
</feature>
<accession>A0ABW5WWX8</accession>
<protein>
    <submittedName>
        <fullName evidence="9">AEC family transporter</fullName>
    </submittedName>
</protein>
<feature type="transmembrane region" description="Helical" evidence="8">
    <location>
        <begin position="6"/>
        <end position="24"/>
    </location>
</feature>